<proteinExistence type="predicted"/>
<dbReference type="InterPro" id="IPR036188">
    <property type="entry name" value="FAD/NAD-bd_sf"/>
</dbReference>
<dbReference type="AlphaFoldDB" id="A0A7R9BPD0"/>
<dbReference type="GO" id="GO:0016491">
    <property type="term" value="F:oxidoreductase activity"/>
    <property type="evidence" value="ECO:0007669"/>
    <property type="project" value="InterPro"/>
</dbReference>
<evidence type="ECO:0000256" key="1">
    <source>
        <dbReference type="SAM" id="MobiDB-lite"/>
    </source>
</evidence>
<accession>A0A7R9BPD0</accession>
<gene>
    <name evidence="3" type="ORF">NMOB1V02_LOCUS5890</name>
</gene>
<organism evidence="3">
    <name type="scientific">Notodromas monacha</name>
    <dbReference type="NCBI Taxonomy" id="399045"/>
    <lineage>
        <taxon>Eukaryota</taxon>
        <taxon>Metazoa</taxon>
        <taxon>Ecdysozoa</taxon>
        <taxon>Arthropoda</taxon>
        <taxon>Crustacea</taxon>
        <taxon>Oligostraca</taxon>
        <taxon>Ostracoda</taxon>
        <taxon>Podocopa</taxon>
        <taxon>Podocopida</taxon>
        <taxon>Cypridocopina</taxon>
        <taxon>Cypridoidea</taxon>
        <taxon>Cyprididae</taxon>
        <taxon>Notodromas</taxon>
    </lineage>
</organism>
<dbReference type="EMBL" id="OA883178">
    <property type="protein sequence ID" value="CAD7278179.1"/>
    <property type="molecule type" value="Genomic_DNA"/>
</dbReference>
<dbReference type="SUPFAM" id="SSF51905">
    <property type="entry name" value="FAD/NAD(P)-binding domain"/>
    <property type="match status" value="1"/>
</dbReference>
<protein>
    <recommendedName>
        <fullName evidence="2">FAD/NAD(P)-binding domain-containing protein</fullName>
    </recommendedName>
</protein>
<feature type="region of interest" description="Disordered" evidence="1">
    <location>
        <begin position="495"/>
        <end position="514"/>
    </location>
</feature>
<dbReference type="Gene3D" id="3.50.50.60">
    <property type="entry name" value="FAD/NAD(P)-binding domain"/>
    <property type="match status" value="2"/>
</dbReference>
<reference evidence="3" key="1">
    <citation type="submission" date="2020-11" db="EMBL/GenBank/DDBJ databases">
        <authorList>
            <person name="Tran Van P."/>
        </authorList>
    </citation>
    <scope>NUCLEOTIDE SEQUENCE</scope>
</reference>
<dbReference type="InterPro" id="IPR023753">
    <property type="entry name" value="FAD/NAD-binding_dom"/>
</dbReference>
<dbReference type="EMBL" id="CAJPEX010001141">
    <property type="protein sequence ID" value="CAG0918331.1"/>
    <property type="molecule type" value="Genomic_DNA"/>
</dbReference>
<keyword evidence="4" id="KW-1185">Reference proteome</keyword>
<feature type="domain" description="FAD/NAD(P)-binding" evidence="2">
    <location>
        <begin position="265"/>
        <end position="432"/>
    </location>
</feature>
<name>A0A7R9BPD0_9CRUS</name>
<dbReference type="Proteomes" id="UP000678499">
    <property type="component" value="Unassembled WGS sequence"/>
</dbReference>
<dbReference type="Pfam" id="PF07992">
    <property type="entry name" value="Pyr_redox_2"/>
    <property type="match status" value="1"/>
</dbReference>
<dbReference type="PANTHER" id="PTHR15192:SF8">
    <property type="entry name" value="FAD_NAD(P)-BINDING DOMAIN-CONTAINING PROTEIN"/>
    <property type="match status" value="1"/>
</dbReference>
<sequence>MPVANKECVRGDGGVSCGPCPQFRHVVVVGNGPSAITLSFMLSGHWPQYNGNPVADPCLQLRLDDTKDFSLMELNLEELSEGLSGRSRNPVSVLYDALTHPDADLGMTNPSRHLTREALLSRQSVHHEPFPFGPPRTAMDGSILTLSFGTWMELPDSDFMTFCDGAKRPTVSTVARILLEASGMTSSRRRSLSARREVASVAASPLCMAQQAPGVINSCRRRRSVSVSASTLDNDSPYVWEVRGYRELDVEDDGDGDDGARVPFTFVTPNVVLATGTTDSKNRLNVPGEDLDFVMHSLARVEDWLANKRTWDDLPLVVIGAGLTAADAIVAAMSAGVDVYHVFRRDPLDPRVIFNNLPASLYPEYHRVHALMTKRLVEPGYRGFSKCKVIGIRPSGHVLVECENGCGKIKAGAVAALIGSKPNLEFMGRLKNNLGVVPGLALDSKVNVFDGDPFSHESNSFPGLYALGPLVGDNFVRFLQGGALAVAAAVHRKKQHQQLQQRPSSSSSSGGTTY</sequence>
<dbReference type="OrthoDB" id="412005at2759"/>
<feature type="compositionally biased region" description="Low complexity" evidence="1">
    <location>
        <begin position="497"/>
        <end position="514"/>
    </location>
</feature>
<evidence type="ECO:0000259" key="2">
    <source>
        <dbReference type="Pfam" id="PF07992"/>
    </source>
</evidence>
<evidence type="ECO:0000313" key="3">
    <source>
        <dbReference type="EMBL" id="CAD7278179.1"/>
    </source>
</evidence>
<dbReference type="PANTHER" id="PTHR15192">
    <property type="entry name" value="PROTEIN CBG05349"/>
    <property type="match status" value="1"/>
</dbReference>
<evidence type="ECO:0000313" key="4">
    <source>
        <dbReference type="Proteomes" id="UP000678499"/>
    </source>
</evidence>
<dbReference type="InterPro" id="IPR029731">
    <property type="entry name" value="OSGIN1/2"/>
</dbReference>